<feature type="transmembrane region" description="Helical" evidence="1">
    <location>
        <begin position="121"/>
        <end position="140"/>
    </location>
</feature>
<feature type="transmembrane region" description="Helical" evidence="1">
    <location>
        <begin position="196"/>
        <end position="216"/>
    </location>
</feature>
<dbReference type="AlphaFoldDB" id="A0A9P8MCZ3"/>
<evidence type="ECO:0000259" key="2">
    <source>
        <dbReference type="Pfam" id="PF20684"/>
    </source>
</evidence>
<dbReference type="Proteomes" id="UP000764110">
    <property type="component" value="Unassembled WGS sequence"/>
</dbReference>
<proteinExistence type="predicted"/>
<feature type="transmembrane region" description="Helical" evidence="1">
    <location>
        <begin position="236"/>
        <end position="258"/>
    </location>
</feature>
<feature type="transmembrane region" description="Helical" evidence="1">
    <location>
        <begin position="44"/>
        <end position="64"/>
    </location>
</feature>
<gene>
    <name evidence="3" type="ORF">MHUMG1_04525</name>
</gene>
<organism evidence="3 4">
    <name type="scientific">Metarhizium humberi</name>
    <dbReference type="NCBI Taxonomy" id="2596975"/>
    <lineage>
        <taxon>Eukaryota</taxon>
        <taxon>Fungi</taxon>
        <taxon>Dikarya</taxon>
        <taxon>Ascomycota</taxon>
        <taxon>Pezizomycotina</taxon>
        <taxon>Sordariomycetes</taxon>
        <taxon>Hypocreomycetidae</taxon>
        <taxon>Hypocreales</taxon>
        <taxon>Clavicipitaceae</taxon>
        <taxon>Metarhizium</taxon>
    </lineage>
</organism>
<comment type="caution">
    <text evidence="3">The sequence shown here is derived from an EMBL/GenBank/DDBJ whole genome shotgun (WGS) entry which is preliminary data.</text>
</comment>
<keyword evidence="1" id="KW-1133">Transmembrane helix</keyword>
<feature type="transmembrane region" description="Helical" evidence="1">
    <location>
        <begin position="93"/>
        <end position="114"/>
    </location>
</feature>
<reference evidence="3 4" key="1">
    <citation type="submission" date="2020-07" db="EMBL/GenBank/DDBJ databases">
        <title>Metarhizium humberi genome.</title>
        <authorList>
            <person name="Lysoe E."/>
        </authorList>
    </citation>
    <scope>NUCLEOTIDE SEQUENCE [LARGE SCALE GENOMIC DNA]</scope>
    <source>
        <strain evidence="3 4">ESALQ1638</strain>
    </source>
</reference>
<evidence type="ECO:0000256" key="1">
    <source>
        <dbReference type="SAM" id="Phobius"/>
    </source>
</evidence>
<dbReference type="EMBL" id="JACEFI010000006">
    <property type="protein sequence ID" value="KAH0598153.1"/>
    <property type="molecule type" value="Genomic_DNA"/>
</dbReference>
<feature type="domain" description="Rhodopsin" evidence="2">
    <location>
        <begin position="28"/>
        <end position="259"/>
    </location>
</feature>
<accession>A0A9P8MCZ3</accession>
<dbReference type="InterPro" id="IPR049326">
    <property type="entry name" value="Rhodopsin_dom_fungi"/>
</dbReference>
<feature type="transmembrane region" description="Helical" evidence="1">
    <location>
        <begin position="160"/>
        <end position="184"/>
    </location>
</feature>
<feature type="transmembrane region" description="Helical" evidence="1">
    <location>
        <begin position="12"/>
        <end position="32"/>
    </location>
</feature>
<sequence length="443" mass="49124">MAEPENHGNWLVCAMTIVWVWSTLIFFVRVWAKITAKRWGAEDYTISIAFLVSTMDIVPIMSAIHRGYGLPMDLIPPEDQLVVAQSLYAGQQLYIFALGLSKISTALFVIHLAYSGPQIRPGYVLVGVTAIWTVGSMLVVALRGHRHHPWQTLDGTTTMYIRWIVIEATGLIIELLLILLSLSLVSSLQLKAQKRLVILSAFAARLLLIPLVAARLWLLSPGVNANPTDTSIVPSIITQATLHFSVLSASITSLRPFLRTFHMDYKWDSKATSKRNYSSTGYTTTGPSAKNVYGTSSHSGQADRHWADDFTDPSGTDAHFLNRPSTGGTARNNDGIVAWAHVDEIQTRPPFPAKAMFIRKTVDWTVEQRDMRVLAQSQIQRSQFPLCFLIAIADVDFASQVFISSISTVRALDCSELSRSGQWRAQASSERLACPTTSGDWMK</sequence>
<evidence type="ECO:0000313" key="4">
    <source>
        <dbReference type="Proteomes" id="UP000764110"/>
    </source>
</evidence>
<dbReference type="PANTHER" id="PTHR39614:SF2">
    <property type="entry name" value="INTEGRAL MEMBRANE PROTEIN"/>
    <property type="match status" value="1"/>
</dbReference>
<evidence type="ECO:0000313" key="3">
    <source>
        <dbReference type="EMBL" id="KAH0598153.1"/>
    </source>
</evidence>
<keyword evidence="1" id="KW-0472">Membrane</keyword>
<keyword evidence="1" id="KW-0812">Transmembrane</keyword>
<dbReference type="Pfam" id="PF20684">
    <property type="entry name" value="Fung_rhodopsin"/>
    <property type="match status" value="1"/>
</dbReference>
<dbReference type="PANTHER" id="PTHR39614">
    <property type="entry name" value="INTEGRAL MEMBRANE PROTEIN"/>
    <property type="match status" value="1"/>
</dbReference>
<keyword evidence="4" id="KW-1185">Reference proteome</keyword>
<name>A0A9P8MCZ3_9HYPO</name>
<protein>
    <recommendedName>
        <fullName evidence="2">Rhodopsin domain-containing protein</fullName>
    </recommendedName>
</protein>